<feature type="compositionally biased region" description="Basic and acidic residues" evidence="1">
    <location>
        <begin position="13"/>
        <end position="24"/>
    </location>
</feature>
<dbReference type="AlphaFoldDB" id="A0AAE1GKI6"/>
<protein>
    <submittedName>
        <fullName evidence="3">Uncharacterized protein</fullName>
    </submittedName>
</protein>
<reference evidence="3" key="1">
    <citation type="submission" date="2023-10" db="EMBL/GenBank/DDBJ databases">
        <title>Genome assemblies of two species of porcelain crab, Petrolisthes cinctipes and Petrolisthes manimaculis (Anomura: Porcellanidae).</title>
        <authorList>
            <person name="Angst P."/>
        </authorList>
    </citation>
    <scope>NUCLEOTIDE SEQUENCE</scope>
    <source>
        <strain evidence="3">PB745_01</strain>
        <tissue evidence="3">Gill</tissue>
    </source>
</reference>
<feature type="region of interest" description="Disordered" evidence="1">
    <location>
        <begin position="1"/>
        <end position="56"/>
    </location>
</feature>
<evidence type="ECO:0000313" key="3">
    <source>
        <dbReference type="EMBL" id="KAK3893537.1"/>
    </source>
</evidence>
<sequence>MLAGGSVENQDPQPHDDTVPREEVNNGLVEGQTTLRDEVNRISSPTDVRFHENSSRGEELVVASRKSGCVLLESASLIGSKLRSSVEQVSETRSTGSNHHSGQPGGVVNQPRANS</sequence>
<dbReference type="EMBL" id="JAWQEG010001522">
    <property type="protein sequence ID" value="KAK3878834.1"/>
    <property type="molecule type" value="Genomic_DNA"/>
</dbReference>
<evidence type="ECO:0000313" key="4">
    <source>
        <dbReference type="Proteomes" id="UP001286313"/>
    </source>
</evidence>
<evidence type="ECO:0000313" key="2">
    <source>
        <dbReference type="EMBL" id="KAK3878834.1"/>
    </source>
</evidence>
<proteinExistence type="predicted"/>
<feature type="compositionally biased region" description="Polar residues" evidence="1">
    <location>
        <begin position="82"/>
        <end position="101"/>
    </location>
</feature>
<dbReference type="EMBL" id="JAWQEG010000199">
    <property type="protein sequence ID" value="KAK3893537.1"/>
    <property type="molecule type" value="Genomic_DNA"/>
</dbReference>
<accession>A0AAE1GKI6</accession>
<organism evidence="3 4">
    <name type="scientific">Petrolisthes cinctipes</name>
    <name type="common">Flat porcelain crab</name>
    <dbReference type="NCBI Taxonomy" id="88211"/>
    <lineage>
        <taxon>Eukaryota</taxon>
        <taxon>Metazoa</taxon>
        <taxon>Ecdysozoa</taxon>
        <taxon>Arthropoda</taxon>
        <taxon>Crustacea</taxon>
        <taxon>Multicrustacea</taxon>
        <taxon>Malacostraca</taxon>
        <taxon>Eumalacostraca</taxon>
        <taxon>Eucarida</taxon>
        <taxon>Decapoda</taxon>
        <taxon>Pleocyemata</taxon>
        <taxon>Anomura</taxon>
        <taxon>Galatheoidea</taxon>
        <taxon>Porcellanidae</taxon>
        <taxon>Petrolisthes</taxon>
    </lineage>
</organism>
<name>A0AAE1GKI6_PETCI</name>
<evidence type="ECO:0000256" key="1">
    <source>
        <dbReference type="SAM" id="MobiDB-lite"/>
    </source>
</evidence>
<gene>
    <name evidence="3" type="ORF">Pcinc_002602</name>
    <name evidence="2" type="ORF">Pcinc_016553</name>
</gene>
<feature type="region of interest" description="Disordered" evidence="1">
    <location>
        <begin position="81"/>
        <end position="115"/>
    </location>
</feature>
<comment type="caution">
    <text evidence="3">The sequence shown here is derived from an EMBL/GenBank/DDBJ whole genome shotgun (WGS) entry which is preliminary data.</text>
</comment>
<keyword evidence="4" id="KW-1185">Reference proteome</keyword>
<dbReference type="Proteomes" id="UP001286313">
    <property type="component" value="Unassembled WGS sequence"/>
</dbReference>